<dbReference type="InterPro" id="IPR053729">
    <property type="entry name" value="MAD2L1BP_domain_sf"/>
</dbReference>
<keyword evidence="2" id="KW-1185">Reference proteome</keyword>
<reference evidence="1 2" key="1">
    <citation type="journal article" date="2024" name="Plant Biotechnol. J.">
        <title>Dendrobium thyrsiflorum genome and its molecular insights into genes involved in important horticultural traits.</title>
        <authorList>
            <person name="Chen B."/>
            <person name="Wang J.Y."/>
            <person name="Zheng P.J."/>
            <person name="Li K.L."/>
            <person name="Liang Y.M."/>
            <person name="Chen X.F."/>
            <person name="Zhang C."/>
            <person name="Zhao X."/>
            <person name="He X."/>
            <person name="Zhang G.Q."/>
            <person name="Liu Z.J."/>
            <person name="Xu Q."/>
        </authorList>
    </citation>
    <scope>NUCLEOTIDE SEQUENCE [LARGE SCALE GENOMIC DNA]</scope>
    <source>
        <strain evidence="1">GZMU011</strain>
    </source>
</reference>
<dbReference type="Proteomes" id="UP001552299">
    <property type="component" value="Unassembled WGS sequence"/>
</dbReference>
<protein>
    <submittedName>
        <fullName evidence="1">Uncharacterized protein</fullName>
    </submittedName>
</protein>
<comment type="caution">
    <text evidence="1">The sequence shown here is derived from an EMBL/GenBank/DDBJ whole genome shotgun (WGS) entry which is preliminary data.</text>
</comment>
<organism evidence="1 2">
    <name type="scientific">Dendrobium thyrsiflorum</name>
    <name type="common">Pinecone-like raceme dendrobium</name>
    <name type="synonym">Orchid</name>
    <dbReference type="NCBI Taxonomy" id="117978"/>
    <lineage>
        <taxon>Eukaryota</taxon>
        <taxon>Viridiplantae</taxon>
        <taxon>Streptophyta</taxon>
        <taxon>Embryophyta</taxon>
        <taxon>Tracheophyta</taxon>
        <taxon>Spermatophyta</taxon>
        <taxon>Magnoliopsida</taxon>
        <taxon>Liliopsida</taxon>
        <taxon>Asparagales</taxon>
        <taxon>Orchidaceae</taxon>
        <taxon>Epidendroideae</taxon>
        <taxon>Malaxideae</taxon>
        <taxon>Dendrobiinae</taxon>
        <taxon>Dendrobium</taxon>
    </lineage>
</organism>
<evidence type="ECO:0000313" key="2">
    <source>
        <dbReference type="Proteomes" id="UP001552299"/>
    </source>
</evidence>
<dbReference type="AlphaFoldDB" id="A0ABD0VAS1"/>
<dbReference type="Gene3D" id="3.30.900.20">
    <property type="match status" value="1"/>
</dbReference>
<dbReference type="PANTHER" id="PTHR15681">
    <property type="entry name" value="MAD2L1-BINDING PROTEIN"/>
    <property type="match status" value="1"/>
</dbReference>
<gene>
    <name evidence="1" type="ORF">M5K25_005982</name>
</gene>
<proteinExistence type="predicted"/>
<dbReference type="EMBL" id="JANQDX010000006">
    <property type="protein sequence ID" value="KAL0922023.1"/>
    <property type="molecule type" value="Genomic_DNA"/>
</dbReference>
<name>A0ABD0VAS1_DENTH</name>
<sequence>MGSLESTGETSLGFTKIEIAVESLRRSDIFHVVKEVLGFILYMHQQIPTVLQHLEHEFDGLKKDYKQLEVSYSAQLESKERKACRKTNMRKIEVKSAIKKLEKLINSISTLFSALQEAIDGIPGFQGVTFLLGGSLARPQHVYEIFFSHFKIISDSANLNAKSKVAENLSRKAVRALVSNGAGSSSFSGPTKLFLLIKSPCSFKSPLHFLPKRDFRYNRKVVPIKLHIKYKVGDQTVNCLHCNPDQTNPSSSADTAVNDMIWYQCRHIVRGLAVKSQETEF</sequence>
<dbReference type="PANTHER" id="PTHR15681:SF1">
    <property type="entry name" value="MAD2L1-BINDING PROTEIN"/>
    <property type="match status" value="1"/>
</dbReference>
<dbReference type="InterPro" id="IPR009511">
    <property type="entry name" value="MAD1/Cdc20-bound-Mad2-bd"/>
</dbReference>
<accession>A0ABD0VAS1</accession>
<evidence type="ECO:0000313" key="1">
    <source>
        <dbReference type="EMBL" id="KAL0922023.1"/>
    </source>
</evidence>